<name>A0AAJ2BDL0_9HYPH</name>
<dbReference type="EMBL" id="JAVIZC010000003">
    <property type="protein sequence ID" value="MDR6101898.1"/>
    <property type="molecule type" value="Genomic_DNA"/>
</dbReference>
<dbReference type="AlphaFoldDB" id="A0AAJ2BDL0"/>
<sequence length="95" mass="11089">MNDRLVEERPDGRAIHYRKRRARNPLAACKGVLKNAVGRVDGRMCLGHATRVGRTFRSQTFRDNALHRLVDGEVEKPILEPHPELFFRLLWQRSE</sequence>
<organism evidence="1 2">
    <name type="scientific">Agrobacterium larrymoorei</name>
    <dbReference type="NCBI Taxonomy" id="160699"/>
    <lineage>
        <taxon>Bacteria</taxon>
        <taxon>Pseudomonadati</taxon>
        <taxon>Pseudomonadota</taxon>
        <taxon>Alphaproteobacteria</taxon>
        <taxon>Hyphomicrobiales</taxon>
        <taxon>Rhizobiaceae</taxon>
        <taxon>Rhizobium/Agrobacterium group</taxon>
        <taxon>Agrobacterium</taxon>
    </lineage>
</organism>
<comment type="caution">
    <text evidence="1">The sequence shown here is derived from an EMBL/GenBank/DDBJ whole genome shotgun (WGS) entry which is preliminary data.</text>
</comment>
<accession>A0AAJ2BDL0</accession>
<proteinExistence type="predicted"/>
<gene>
    <name evidence="1" type="ORF">QE369_002095</name>
</gene>
<evidence type="ECO:0000313" key="1">
    <source>
        <dbReference type="EMBL" id="MDR6101898.1"/>
    </source>
</evidence>
<dbReference type="Proteomes" id="UP001255601">
    <property type="component" value="Unassembled WGS sequence"/>
</dbReference>
<evidence type="ECO:0000313" key="2">
    <source>
        <dbReference type="Proteomes" id="UP001255601"/>
    </source>
</evidence>
<reference evidence="1" key="1">
    <citation type="submission" date="2023-08" db="EMBL/GenBank/DDBJ databases">
        <title>Functional and genomic diversity of the sorghum phyllosphere microbiome.</title>
        <authorList>
            <person name="Shade A."/>
        </authorList>
    </citation>
    <scope>NUCLEOTIDE SEQUENCE</scope>
    <source>
        <strain evidence="1">SORGH_AS_0974</strain>
    </source>
</reference>
<protein>
    <submittedName>
        <fullName evidence="1">Uncharacterized protein</fullName>
    </submittedName>
</protein>